<organism evidence="2 3">
    <name type="scientific">Plebeiibacterium sediminum</name>
    <dbReference type="NCBI Taxonomy" id="2992112"/>
    <lineage>
        <taxon>Bacteria</taxon>
        <taxon>Pseudomonadati</taxon>
        <taxon>Bacteroidota</taxon>
        <taxon>Bacteroidia</taxon>
        <taxon>Marinilabiliales</taxon>
        <taxon>Marinilabiliaceae</taxon>
        <taxon>Plebeiibacterium</taxon>
    </lineage>
</organism>
<keyword evidence="1" id="KW-0812">Transmembrane</keyword>
<keyword evidence="3" id="KW-1185">Reference proteome</keyword>
<gene>
    <name evidence="2" type="ORF">OM075_15555</name>
</gene>
<dbReference type="EMBL" id="JAPDPJ010000039">
    <property type="protein sequence ID" value="MCW3787891.1"/>
    <property type="molecule type" value="Genomic_DNA"/>
</dbReference>
<evidence type="ECO:0000313" key="2">
    <source>
        <dbReference type="EMBL" id="MCW3787891.1"/>
    </source>
</evidence>
<reference evidence="2" key="1">
    <citation type="submission" date="2022-10" db="EMBL/GenBank/DDBJ databases">
        <authorList>
            <person name="Yu W.X."/>
        </authorList>
    </citation>
    <scope>NUCLEOTIDE SEQUENCE</scope>
    <source>
        <strain evidence="2">AAT</strain>
    </source>
</reference>
<proteinExistence type="predicted"/>
<dbReference type="AlphaFoldDB" id="A0AAE3SG36"/>
<name>A0AAE3SG36_9BACT</name>
<dbReference type="Proteomes" id="UP001209229">
    <property type="component" value="Unassembled WGS sequence"/>
</dbReference>
<dbReference type="RefSeq" id="WP_301191455.1">
    <property type="nucleotide sequence ID" value="NZ_JAPDPJ010000039.1"/>
</dbReference>
<keyword evidence="1" id="KW-1133">Transmembrane helix</keyword>
<comment type="caution">
    <text evidence="2">The sequence shown here is derived from an EMBL/GenBank/DDBJ whole genome shotgun (WGS) entry which is preliminary data.</text>
</comment>
<protein>
    <submittedName>
        <fullName evidence="2">Uncharacterized protein</fullName>
    </submittedName>
</protein>
<sequence length="124" mass="14282">MVREVSCKKCQKNIRVHSWASDRVELAIEKGEDFSLVCKSCGATNKYNVNDVWADTNKLFDLIFIILLIVIEVLGGYLLISSYSRSTLYLVYLIPVALSMPLLLYFVYRNSENKKVTIFNGYRK</sequence>
<feature type="transmembrane region" description="Helical" evidence="1">
    <location>
        <begin position="86"/>
        <end position="108"/>
    </location>
</feature>
<accession>A0AAE3SG36</accession>
<feature type="transmembrane region" description="Helical" evidence="1">
    <location>
        <begin position="59"/>
        <end position="80"/>
    </location>
</feature>
<keyword evidence="1" id="KW-0472">Membrane</keyword>
<evidence type="ECO:0000313" key="3">
    <source>
        <dbReference type="Proteomes" id="UP001209229"/>
    </source>
</evidence>
<evidence type="ECO:0000256" key="1">
    <source>
        <dbReference type="SAM" id="Phobius"/>
    </source>
</evidence>